<gene>
    <name evidence="7" type="ORF">ACFO5X_11505</name>
</gene>
<dbReference type="PANTHER" id="PTHR43303">
    <property type="entry name" value="NADPH DEHYDROGENASE C23G7.10C-RELATED"/>
    <property type="match status" value="1"/>
</dbReference>
<dbReference type="InterPro" id="IPR013785">
    <property type="entry name" value="Aldolase_TIM"/>
</dbReference>
<proteinExistence type="predicted"/>
<feature type="domain" description="NADH:flavin oxidoreductase/NADH oxidase N-terminal" evidence="6">
    <location>
        <begin position="6"/>
        <end position="346"/>
    </location>
</feature>
<dbReference type="Pfam" id="PF00724">
    <property type="entry name" value="Oxidored_FMN"/>
    <property type="match status" value="1"/>
</dbReference>
<evidence type="ECO:0000256" key="5">
    <source>
        <dbReference type="ARBA" id="ARBA00023002"/>
    </source>
</evidence>
<dbReference type="InterPro" id="IPR001155">
    <property type="entry name" value="OxRdtase_FMN_N"/>
</dbReference>
<protein>
    <submittedName>
        <fullName evidence="7">NADH:flavin oxidoreductase/NADH oxidase</fullName>
    </submittedName>
</protein>
<dbReference type="Gene3D" id="3.20.20.70">
    <property type="entry name" value="Aldolase class I"/>
    <property type="match status" value="1"/>
</dbReference>
<dbReference type="EMBL" id="JBHSGI010000009">
    <property type="protein sequence ID" value="MFC4669183.1"/>
    <property type="molecule type" value="Genomic_DNA"/>
</dbReference>
<comment type="caution">
    <text evidence="7">The sequence shown here is derived from an EMBL/GenBank/DDBJ whole genome shotgun (WGS) entry which is preliminary data.</text>
</comment>
<dbReference type="PANTHER" id="PTHR43303:SF4">
    <property type="entry name" value="NADPH DEHYDROGENASE C23G7.10C-RELATED"/>
    <property type="match status" value="1"/>
</dbReference>
<evidence type="ECO:0000259" key="6">
    <source>
        <dbReference type="Pfam" id="PF00724"/>
    </source>
</evidence>
<sequence length="380" mass="40638">MTRPLLFTPLHLRDVTFANRITVSPMCQYSAVEGFANDWHLVHLGAFAKGGFAAVMTEAAAVQADGRITHGDIGLWSDAHAEALRPAIDFVRANGALAGIQLAHAGRKASMQRPWRGNGPIGAADNALGDIAWQVKAPSAVPVADGWLMPQEMTPGEIAQLVDDFAAAARRADALGCEFIELHSGHGYLLQSFLSPLSNKRTDAYGGDRRGRSRALLEVTEAVRAAWPEGKPLFVRISSVDGAEGGWEIEDSIELAKDLKALGVDVIDCSSGGNMGASKVSAGVPLPPGFQLPYAEAIRKGADIATQGVGLILDGPQAEAALQAGQADLVAIGRQALFDPFWPRHQAYDMGVNAFDDWPEQYGWWLNRREKSIQAIKAKG</sequence>
<keyword evidence="4" id="KW-0521">NADP</keyword>
<comment type="cofactor">
    <cofactor evidence="1">
        <name>FMN</name>
        <dbReference type="ChEBI" id="CHEBI:58210"/>
    </cofactor>
</comment>
<evidence type="ECO:0000256" key="2">
    <source>
        <dbReference type="ARBA" id="ARBA00022630"/>
    </source>
</evidence>
<keyword evidence="3" id="KW-0288">FMN</keyword>
<evidence type="ECO:0000313" key="7">
    <source>
        <dbReference type="EMBL" id="MFC4669183.1"/>
    </source>
</evidence>
<dbReference type="CDD" id="cd02932">
    <property type="entry name" value="OYE_YqiM_FMN"/>
    <property type="match status" value="1"/>
</dbReference>
<evidence type="ECO:0000256" key="1">
    <source>
        <dbReference type="ARBA" id="ARBA00001917"/>
    </source>
</evidence>
<evidence type="ECO:0000256" key="3">
    <source>
        <dbReference type="ARBA" id="ARBA00022643"/>
    </source>
</evidence>
<name>A0ABV9KGM7_9RHOB</name>
<evidence type="ECO:0000313" key="8">
    <source>
        <dbReference type="Proteomes" id="UP001595973"/>
    </source>
</evidence>
<accession>A0ABV9KGM7</accession>
<organism evidence="7 8">
    <name type="scientific">Seohaeicola nanhaiensis</name>
    <dbReference type="NCBI Taxonomy" id="1387282"/>
    <lineage>
        <taxon>Bacteria</taxon>
        <taxon>Pseudomonadati</taxon>
        <taxon>Pseudomonadota</taxon>
        <taxon>Alphaproteobacteria</taxon>
        <taxon>Rhodobacterales</taxon>
        <taxon>Roseobacteraceae</taxon>
        <taxon>Seohaeicola</taxon>
    </lineage>
</organism>
<dbReference type="RefSeq" id="WP_380717593.1">
    <property type="nucleotide sequence ID" value="NZ_JBHSGI010000009.1"/>
</dbReference>
<reference evidence="8" key="1">
    <citation type="journal article" date="2019" name="Int. J. Syst. Evol. Microbiol.">
        <title>The Global Catalogue of Microorganisms (GCM) 10K type strain sequencing project: providing services to taxonomists for standard genome sequencing and annotation.</title>
        <authorList>
            <consortium name="The Broad Institute Genomics Platform"/>
            <consortium name="The Broad Institute Genome Sequencing Center for Infectious Disease"/>
            <person name="Wu L."/>
            <person name="Ma J."/>
        </authorList>
    </citation>
    <scope>NUCLEOTIDE SEQUENCE [LARGE SCALE GENOMIC DNA]</scope>
    <source>
        <strain evidence="8">CGMCC 4.7283</strain>
    </source>
</reference>
<keyword evidence="8" id="KW-1185">Reference proteome</keyword>
<dbReference type="InterPro" id="IPR044152">
    <property type="entry name" value="YqjM-like"/>
</dbReference>
<evidence type="ECO:0000256" key="4">
    <source>
        <dbReference type="ARBA" id="ARBA00022857"/>
    </source>
</evidence>
<keyword evidence="2" id="KW-0285">Flavoprotein</keyword>
<dbReference type="SUPFAM" id="SSF51395">
    <property type="entry name" value="FMN-linked oxidoreductases"/>
    <property type="match status" value="1"/>
</dbReference>
<keyword evidence="5" id="KW-0560">Oxidoreductase</keyword>
<dbReference type="Proteomes" id="UP001595973">
    <property type="component" value="Unassembled WGS sequence"/>
</dbReference>